<reference evidence="1 2" key="1">
    <citation type="journal article" date="2022" name="New Phytol.">
        <title>Ecological generalism drives hyperdiversity of secondary metabolite gene clusters in xylarialean endophytes.</title>
        <authorList>
            <person name="Franco M.E.E."/>
            <person name="Wisecaver J.H."/>
            <person name="Arnold A.E."/>
            <person name="Ju Y.M."/>
            <person name="Slot J.C."/>
            <person name="Ahrendt S."/>
            <person name="Moore L.P."/>
            <person name="Eastman K.E."/>
            <person name="Scott K."/>
            <person name="Konkel Z."/>
            <person name="Mondo S.J."/>
            <person name="Kuo A."/>
            <person name="Hayes R.D."/>
            <person name="Haridas S."/>
            <person name="Andreopoulos B."/>
            <person name="Riley R."/>
            <person name="LaButti K."/>
            <person name="Pangilinan J."/>
            <person name="Lipzen A."/>
            <person name="Amirebrahimi M."/>
            <person name="Yan J."/>
            <person name="Adam C."/>
            <person name="Keymanesh K."/>
            <person name="Ng V."/>
            <person name="Louie K."/>
            <person name="Northen T."/>
            <person name="Drula E."/>
            <person name="Henrissat B."/>
            <person name="Hsieh H.M."/>
            <person name="Youens-Clark K."/>
            <person name="Lutzoni F."/>
            <person name="Miadlikowska J."/>
            <person name="Eastwood D.C."/>
            <person name="Hamelin R.C."/>
            <person name="Grigoriev I.V."/>
            <person name="U'Ren J.M."/>
        </authorList>
    </citation>
    <scope>NUCLEOTIDE SEQUENCE [LARGE SCALE GENOMIC DNA]</scope>
    <source>
        <strain evidence="1 2">CBS 119005</strain>
    </source>
</reference>
<name>A0ACB9Z2X4_9PEZI</name>
<evidence type="ECO:0000313" key="1">
    <source>
        <dbReference type="EMBL" id="KAI4865842.1"/>
    </source>
</evidence>
<organism evidence="1 2">
    <name type="scientific">Hypoxylon rubiginosum</name>
    <dbReference type="NCBI Taxonomy" id="110542"/>
    <lineage>
        <taxon>Eukaryota</taxon>
        <taxon>Fungi</taxon>
        <taxon>Dikarya</taxon>
        <taxon>Ascomycota</taxon>
        <taxon>Pezizomycotina</taxon>
        <taxon>Sordariomycetes</taxon>
        <taxon>Xylariomycetidae</taxon>
        <taxon>Xylariales</taxon>
        <taxon>Hypoxylaceae</taxon>
        <taxon>Hypoxylon</taxon>
    </lineage>
</organism>
<proteinExistence type="predicted"/>
<sequence length="571" mass="65518">MIAPTQRYLLTLRGVPNTADEHRFECITIEPSVNTLPGVYEPCENIPLSSDSLKAFELARRWLYTCRANHTKCAFTSESFTTSRILDVSLEDPKLLLREDLQDAIEYIALSHCWGKSQPLKTVRDNLDSHRKRIPFETLPATFKDAVKLTRRLGLRYLWIDSLCILQDEDKEDWERQASQMEKVYGNAELVLAATVASSPEDGFLRNRPSFDVSSVSTLLDDQTIPIESRYRFIYKHDYFSGENGPLDNRAWAFQERLLARRYLAYGNSEMRWECCLDSFCECGWVSTEEKRYDRDSNLDNMLETLASPQERKQLWDYINTEYARRELTVASDRLVALSAVASRFQSEYGNTYLAGLWKENIVYFLAWYVRSRCKPASFYAPSWSWFSVDAKDLMFPLSPRDEIILATVMDASVTISTVNKFGPVSKGHIRLRSSAIEAILHVEMQKVAGTDIEGYRIEIPGLPYETGCLLDTPVVAYDLKQGDGTEQIEAHARRISHTETSLRREYPSKYSVLVLPILIGDMFIHSLVLGRSSKHPGCRERLGGSSWRRAIGIKVMEFLTRYEDTELVIV</sequence>
<keyword evidence="2" id="KW-1185">Reference proteome</keyword>
<comment type="caution">
    <text evidence="1">The sequence shown here is derived from an EMBL/GenBank/DDBJ whole genome shotgun (WGS) entry which is preliminary data.</text>
</comment>
<dbReference type="EMBL" id="MU393466">
    <property type="protein sequence ID" value="KAI4865842.1"/>
    <property type="molecule type" value="Genomic_DNA"/>
</dbReference>
<accession>A0ACB9Z2X4</accession>
<gene>
    <name evidence="1" type="ORF">F4820DRAFT_276511</name>
</gene>
<evidence type="ECO:0000313" key="2">
    <source>
        <dbReference type="Proteomes" id="UP001497700"/>
    </source>
</evidence>
<protein>
    <submittedName>
        <fullName evidence="1">HET-domain-containing protein</fullName>
    </submittedName>
</protein>
<dbReference type="Proteomes" id="UP001497700">
    <property type="component" value="Unassembled WGS sequence"/>
</dbReference>